<dbReference type="Pfam" id="PF13193">
    <property type="entry name" value="AMP-binding_C"/>
    <property type="match status" value="1"/>
</dbReference>
<dbReference type="Pfam" id="PF00550">
    <property type="entry name" value="PP-binding"/>
    <property type="match status" value="2"/>
</dbReference>
<dbReference type="FunFam" id="1.10.1200.10:FF:000005">
    <property type="entry name" value="Nonribosomal peptide synthetase 1"/>
    <property type="match status" value="1"/>
</dbReference>
<dbReference type="OrthoDB" id="9757559at2"/>
<dbReference type="Gene3D" id="3.40.50.1820">
    <property type="entry name" value="alpha/beta hydrolase"/>
    <property type="match status" value="1"/>
</dbReference>
<dbReference type="Gene3D" id="3.30.559.10">
    <property type="entry name" value="Chloramphenicol acetyltransferase-like domain"/>
    <property type="match status" value="2"/>
</dbReference>
<dbReference type="Gene3D" id="1.10.10.1830">
    <property type="entry name" value="Non-ribosomal peptide synthase, adenylation domain"/>
    <property type="match status" value="1"/>
</dbReference>
<dbReference type="InterPro" id="IPR006162">
    <property type="entry name" value="Ppantetheine_attach_site"/>
</dbReference>
<dbReference type="GO" id="GO:0044550">
    <property type="term" value="P:secondary metabolite biosynthetic process"/>
    <property type="evidence" value="ECO:0007669"/>
    <property type="project" value="TreeGrafter"/>
</dbReference>
<keyword evidence="3" id="KW-0597">Phosphoprotein</keyword>
<accession>A0A545TJH7</accession>
<keyword evidence="6" id="KW-1185">Reference proteome</keyword>
<dbReference type="InterPro" id="IPR000873">
    <property type="entry name" value="AMP-dep_synth/lig_dom"/>
</dbReference>
<organism evidence="5 6">
    <name type="scientific">Aliikangiella marina</name>
    <dbReference type="NCBI Taxonomy" id="1712262"/>
    <lineage>
        <taxon>Bacteria</taxon>
        <taxon>Pseudomonadati</taxon>
        <taxon>Pseudomonadota</taxon>
        <taxon>Gammaproteobacteria</taxon>
        <taxon>Oceanospirillales</taxon>
        <taxon>Pleioneaceae</taxon>
        <taxon>Aliikangiella</taxon>
    </lineage>
</organism>
<dbReference type="InterPro" id="IPR041464">
    <property type="entry name" value="TubC_N"/>
</dbReference>
<dbReference type="Gene3D" id="3.40.50.980">
    <property type="match status" value="2"/>
</dbReference>
<dbReference type="SMART" id="SM00823">
    <property type="entry name" value="PKS_PP"/>
    <property type="match status" value="2"/>
</dbReference>
<evidence type="ECO:0000259" key="4">
    <source>
        <dbReference type="PROSITE" id="PS50075"/>
    </source>
</evidence>
<dbReference type="CDD" id="cd05930">
    <property type="entry name" value="A_NRPS"/>
    <property type="match status" value="1"/>
</dbReference>
<dbReference type="EMBL" id="VIKR01000001">
    <property type="protein sequence ID" value="TQV77357.1"/>
    <property type="molecule type" value="Genomic_DNA"/>
</dbReference>
<feature type="domain" description="Carrier" evidence="4">
    <location>
        <begin position="1064"/>
        <end position="1139"/>
    </location>
</feature>
<dbReference type="Pfam" id="PF18563">
    <property type="entry name" value="TubC_N"/>
    <property type="match status" value="1"/>
</dbReference>
<dbReference type="InterPro" id="IPR010071">
    <property type="entry name" value="AA_adenyl_dom"/>
</dbReference>
<evidence type="ECO:0000313" key="5">
    <source>
        <dbReference type="EMBL" id="TQV77357.1"/>
    </source>
</evidence>
<dbReference type="PROSITE" id="PS00012">
    <property type="entry name" value="PHOSPHOPANTETHEINE"/>
    <property type="match status" value="2"/>
</dbReference>
<dbReference type="GO" id="GO:0031177">
    <property type="term" value="F:phosphopantetheine binding"/>
    <property type="evidence" value="ECO:0007669"/>
    <property type="project" value="InterPro"/>
</dbReference>
<dbReference type="GO" id="GO:0005829">
    <property type="term" value="C:cytosol"/>
    <property type="evidence" value="ECO:0007669"/>
    <property type="project" value="TreeGrafter"/>
</dbReference>
<gene>
    <name evidence="5" type="ORF">FLL45_05275</name>
</gene>
<dbReference type="InterPro" id="IPR023213">
    <property type="entry name" value="CAT-like_dom_sf"/>
</dbReference>
<protein>
    <submittedName>
        <fullName evidence="5">Amino acid adenylation domain-containing protein</fullName>
    </submittedName>
</protein>
<dbReference type="InterPro" id="IPR020806">
    <property type="entry name" value="PKS_PP-bd"/>
</dbReference>
<dbReference type="SUPFAM" id="SSF56801">
    <property type="entry name" value="Acetyl-CoA synthetase-like"/>
    <property type="match status" value="2"/>
</dbReference>
<dbReference type="PANTHER" id="PTHR45527">
    <property type="entry name" value="NONRIBOSOMAL PEPTIDE SYNTHETASE"/>
    <property type="match status" value="1"/>
</dbReference>
<dbReference type="Proteomes" id="UP000317839">
    <property type="component" value="Unassembled WGS sequence"/>
</dbReference>
<dbReference type="InterPro" id="IPR001242">
    <property type="entry name" value="Condensation_dom"/>
</dbReference>
<comment type="cofactor">
    <cofactor evidence="1">
        <name>pantetheine 4'-phosphate</name>
        <dbReference type="ChEBI" id="CHEBI:47942"/>
    </cofactor>
</comment>
<dbReference type="InterPro" id="IPR020845">
    <property type="entry name" value="AMP-binding_CS"/>
</dbReference>
<evidence type="ECO:0000256" key="3">
    <source>
        <dbReference type="ARBA" id="ARBA00022553"/>
    </source>
</evidence>
<evidence type="ECO:0000256" key="2">
    <source>
        <dbReference type="ARBA" id="ARBA00022450"/>
    </source>
</evidence>
<dbReference type="Gene3D" id="2.30.38.10">
    <property type="entry name" value="Luciferase, Domain 3"/>
    <property type="match status" value="1"/>
</dbReference>
<keyword evidence="2" id="KW-0596">Phosphopantetheine</keyword>
<dbReference type="FunFam" id="3.40.50.980:FF:000001">
    <property type="entry name" value="Non-ribosomal peptide synthetase"/>
    <property type="match status" value="1"/>
</dbReference>
<dbReference type="InterPro" id="IPR036736">
    <property type="entry name" value="ACP-like_sf"/>
</dbReference>
<dbReference type="CDD" id="cd19531">
    <property type="entry name" value="LCL_NRPS-like"/>
    <property type="match status" value="2"/>
</dbReference>
<dbReference type="RefSeq" id="WP_142940929.1">
    <property type="nucleotide sequence ID" value="NZ_VIKR01000001.1"/>
</dbReference>
<reference evidence="5 6" key="1">
    <citation type="submission" date="2019-06" db="EMBL/GenBank/DDBJ databases">
        <title>Draft genome of Aliikangiella marina GYP-15.</title>
        <authorList>
            <person name="Wang G."/>
        </authorList>
    </citation>
    <scope>NUCLEOTIDE SEQUENCE [LARGE SCALE GENOMIC DNA]</scope>
    <source>
        <strain evidence="5 6">GYP-15</strain>
    </source>
</reference>
<dbReference type="Gene3D" id="3.30.300.30">
    <property type="match status" value="2"/>
</dbReference>
<dbReference type="PANTHER" id="PTHR45527:SF1">
    <property type="entry name" value="FATTY ACID SYNTHASE"/>
    <property type="match status" value="1"/>
</dbReference>
<evidence type="ECO:0000256" key="1">
    <source>
        <dbReference type="ARBA" id="ARBA00001957"/>
    </source>
</evidence>
<comment type="caution">
    <text evidence="5">The sequence shown here is derived from an EMBL/GenBank/DDBJ whole genome shotgun (WGS) entry which is preliminary data.</text>
</comment>
<dbReference type="PROSITE" id="PS50075">
    <property type="entry name" value="CARRIER"/>
    <property type="match status" value="2"/>
</dbReference>
<dbReference type="NCBIfam" id="TIGR01733">
    <property type="entry name" value="AA-adenyl-dom"/>
    <property type="match status" value="1"/>
</dbReference>
<dbReference type="PROSITE" id="PS00455">
    <property type="entry name" value="AMP_BINDING"/>
    <property type="match status" value="1"/>
</dbReference>
<dbReference type="InterPro" id="IPR029058">
    <property type="entry name" value="AB_hydrolase_fold"/>
</dbReference>
<dbReference type="Pfam" id="PF00501">
    <property type="entry name" value="AMP-binding"/>
    <property type="match status" value="1"/>
</dbReference>
<dbReference type="InterPro" id="IPR044894">
    <property type="entry name" value="TubC_N_sf"/>
</dbReference>
<dbReference type="InterPro" id="IPR025110">
    <property type="entry name" value="AMP-bd_C"/>
</dbReference>
<dbReference type="SUPFAM" id="SSF52777">
    <property type="entry name" value="CoA-dependent acyltransferases"/>
    <property type="match status" value="4"/>
</dbReference>
<sequence>MQAQDIILEAHQAGVTFYLKDGRLAYKAKKKGLSQALKSQIIEFKDEIIAYLHQSNEKQVEHSLPPIKSAKRSGKLPLSYAQQRLWFLDQLGEGSSQYNMVEQLIIEDKLNTDLIEQTLHSLVNRHEVLKSHFFEDSSGIWQSQVKDFKLPIDYKDITHLKQYKKQDYIETFVKNNLEKPFNLSEGPLFHVCCINVAQDITLVVYFMHHIISDAWSNNIFKSDFLKIYQDLKRNKAPSLNSLEVSYFDYARWQHEYLSGEFLQQQLSYWKSQLQGVPNIHNLPLDYQRPQKQSFRGVRLESTINAQCSADVKSYCKENNITENMFFHTVLTILLARYSNDTDIIIGTPISGRNSHQLEGVMGFFVNNLVIRSHIDRHFSFSGLIKHNKKVILDAYQYQNLPFDVLVEHLSPKRSINHNPIFQIMFAYQGQKGLVPKSHLGIASKFDSAKSEKQVATRFDIHLHVYESNGAFALNWIFDRDLFARKSMQTLSKCYNNIINSIFSHEHKEPFDNINVWEIPLLDFHQQQNITQSLSQTNAPKAPDWLLHQMFENQVELTPSNIAVKDSKQSLTYLQLNHKANRLARLLVEKGYSNQSLVGICMQRSTNMLVSVLAILKAGSAYLPLEHSYPSNRLQYLIEDSGTEIVIAESQTKSKVAALATSMLVLDEEHTEDLLASYSEVNPNLLISAKELAYVIYTSGSTGMPKGVLVAHRGVVDYCYYGINNYYPDNLDGSIVVSVLSFDATVTNLYFPLFTGGFVELFSESNDLEEFWRYLLTTKNNLLVKITPSHITGLASLVDCNCLSSVNHTFVIGGELLTQAKLNNLKSFFPNSRYFHHYGPTETVVGSTIVEVTNSLPSTKQGISIGRPMANTQAYILDEYEHLTAQGAPGELCIAGVGQARGYLNRASLTADKFRPNPYSNDGKRLYKTGDLARFSPCGNIEFLGRIDQQVKIRGYRIELGEVESHLKKIKGISEAVVMAKQVNSPELQLVAYVTKSRVDSKHKTTDAEIKSLCRLELKKKLPDFLVPEYFVCLDEFPITANRKIAKKRLPIPNISELIQKDVIQPRSELEKKVYDCWLKILKIEDLSVDDDFFELGGHSILATRLVSLLQQVLEIDLPLKMLFEYSSVESLTKHIEIQKVCSEATEIVPLSRGDEIPLSFAQQRLWFIDQLNKGSKQYNVSLRHVVEGDLDIPALKGAVSDLIARHSILRTIYREGKDGPIQIIQSEYDIPFSTVDISMLPVEERIAQAEQIICSEIESPFDLKNDVMLKVKLLMLDRNSFLIIGTIHHIATDGWSNVLLKKEILRFYKARTKKHRIKIANDNLQYADFAAWQRKDLQKEKLTNLTSYWRLQLQGAPLVHSLPLDNSRTSHSSHNGATHYQEIPAELAQKLQDIAKNKKVTKFIFMQTVFALLMSRYSLVEDIVIGTPISGRDNEQLQSMIGLFANSLAIRTQCKSDLSFDELLDNNKRTIIDGFSNHQMPFDLLVETLSPSRSSNYSPIFQIIFTAQDNYNDRENNLIMEEKGEISVNSRQEIRVLKKFVRFDLEVQVQETLSELMIKWNYNSDLFNRDSIENFAIGFLTLLESVCVQPRLSSLKINQIPIMSSAQKDVILNQYSRNNSELLANRIPLDIRQLLRKSNPRIFLLDESLELVPAGVCGMVFMEVVDQSCQEQIRKKRKNPRFVIAKLEGIGEITLYCAGVIARWSTQGVLKFSDKDDPVRQYERKVNNLCLQDTLTKHPDVEEALIINDMDVRAAAKNSLFVKLNKMLAAGVKENARAILIKYVKQQRKAHVLPQSVYVVEGFPINPDGSIDRKKLVEHALNQNTTKVVPRNGTEKQLAAIWQEKLGIDEICVHDNFFELGGHSLVATKVVNTIRESLSVEIALKSLFDSPTIAELAGIVDAQKRSNNIIPSIEPVNRTELIEEFEF</sequence>
<dbReference type="Pfam" id="PF00668">
    <property type="entry name" value="Condensation"/>
    <property type="match status" value="2"/>
</dbReference>
<dbReference type="GO" id="GO:0003824">
    <property type="term" value="F:catalytic activity"/>
    <property type="evidence" value="ECO:0007669"/>
    <property type="project" value="InterPro"/>
</dbReference>
<feature type="domain" description="Carrier" evidence="4">
    <location>
        <begin position="1829"/>
        <end position="1904"/>
    </location>
</feature>
<dbReference type="SUPFAM" id="SSF47336">
    <property type="entry name" value="ACP-like"/>
    <property type="match status" value="2"/>
</dbReference>
<dbReference type="InterPro" id="IPR009081">
    <property type="entry name" value="PP-bd_ACP"/>
</dbReference>
<dbReference type="InterPro" id="IPR045851">
    <property type="entry name" value="AMP-bd_C_sf"/>
</dbReference>
<proteinExistence type="predicted"/>
<dbReference type="Gene3D" id="1.10.1200.10">
    <property type="entry name" value="ACP-like"/>
    <property type="match status" value="1"/>
</dbReference>
<evidence type="ECO:0000313" key="6">
    <source>
        <dbReference type="Proteomes" id="UP000317839"/>
    </source>
</evidence>
<dbReference type="Gene3D" id="3.30.559.30">
    <property type="entry name" value="Nonribosomal peptide synthetase, condensation domain"/>
    <property type="match status" value="2"/>
</dbReference>
<dbReference type="GO" id="GO:0043041">
    <property type="term" value="P:amino acid activation for nonribosomal peptide biosynthetic process"/>
    <property type="evidence" value="ECO:0007669"/>
    <property type="project" value="TreeGrafter"/>
</dbReference>
<name>A0A545TJH7_9GAMM</name>